<dbReference type="Proteomes" id="UP001430755">
    <property type="component" value="Unassembled WGS sequence"/>
</dbReference>
<accession>A0ABS9WHU8</accession>
<keyword evidence="3" id="KW-1185">Reference proteome</keyword>
<comment type="caution">
    <text evidence="2">The sequence shown here is derived from an EMBL/GenBank/DDBJ whole genome shotgun (WGS) entry which is preliminary data.</text>
</comment>
<dbReference type="Pfam" id="PF14511">
    <property type="entry name" value="RE_EcoO109I"/>
    <property type="match status" value="1"/>
</dbReference>
<proteinExistence type="predicted"/>
<protein>
    <recommendedName>
        <fullName evidence="1">Type II restriction endonuclease EcoO109IR domain-containing protein</fullName>
    </recommendedName>
</protein>
<evidence type="ECO:0000313" key="2">
    <source>
        <dbReference type="EMBL" id="MCI2242345.1"/>
    </source>
</evidence>
<organism evidence="2 3">
    <name type="scientific">Adlercreutzia faecimuris</name>
    <dbReference type="NCBI Taxonomy" id="2897341"/>
    <lineage>
        <taxon>Bacteria</taxon>
        <taxon>Bacillati</taxon>
        <taxon>Actinomycetota</taxon>
        <taxon>Coriobacteriia</taxon>
        <taxon>Eggerthellales</taxon>
        <taxon>Eggerthellaceae</taxon>
        <taxon>Adlercreutzia</taxon>
    </lineage>
</organism>
<gene>
    <name evidence="2" type="ORF">LPT13_08280</name>
</gene>
<dbReference type="RefSeq" id="WP_242165518.1">
    <property type="nucleotide sequence ID" value="NZ_JAJMLW010000003.1"/>
</dbReference>
<evidence type="ECO:0000313" key="3">
    <source>
        <dbReference type="Proteomes" id="UP001430755"/>
    </source>
</evidence>
<feature type="domain" description="Type II restriction endonuclease EcoO109IR" evidence="1">
    <location>
        <begin position="27"/>
        <end position="134"/>
    </location>
</feature>
<dbReference type="InterPro" id="IPR032793">
    <property type="entry name" value="RE_EcoO109IR"/>
</dbReference>
<evidence type="ECO:0000259" key="1">
    <source>
        <dbReference type="Pfam" id="PF14511"/>
    </source>
</evidence>
<name>A0ABS9WHU8_9ACTN</name>
<reference evidence="2" key="1">
    <citation type="submission" date="2021-11" db="EMBL/GenBank/DDBJ databases">
        <title>A Novel Adlercreutzia Species, isolated from a Allomyrina dichotoma larva feces.</title>
        <authorList>
            <person name="Suh M.K."/>
        </authorList>
    </citation>
    <scope>NUCLEOTIDE SEQUENCE</scope>
    <source>
        <strain evidence="2">JBNU-10</strain>
    </source>
</reference>
<sequence length="266" mass="29505">MASGFEDRLDAAVAEESIQRQRDVAYELLGEFAQKRIAWYGDASKVNLRKLLAKDVIMFAARGVASADEFVAEAFRACESSSEETVIGNTWQAVIAAISSDTLDTGDMMTVRDGALWVCELKSQANTVNSSSFPQELRELKDKCAAQERFRRASGQPVRPAFCVLRNPRPVDEVRVYRADPRDLPNRDIDGFEYRYLAGDAFWLWLTGFDSVEGLVADVDLIANEGVVEARAACLARLRAEMREALAARGLGETMNDVLKLKKLLG</sequence>
<dbReference type="EMBL" id="JAJMLW010000003">
    <property type="protein sequence ID" value="MCI2242345.1"/>
    <property type="molecule type" value="Genomic_DNA"/>
</dbReference>